<evidence type="ECO:0000313" key="1">
    <source>
        <dbReference type="EMBL" id="KAJ4953110.1"/>
    </source>
</evidence>
<sequence>MLSADGDQPSFINEPPLGGSKLYGRGVGGGGYSFLGDGGLSDLDIMLGSQIVGGMMKSQLIGGTSAQAVTIPALAIGLQVDNGFDNQIRNRQSVSFASALDESHMQSVPKVVVDGVVMGSGIVNMDLGKLLGFPPLRYDSAVMVTGDDPNQKECSTVQQPGANGRSFAPVIRGLPNLNSLPEPNLRRREGKTQYHYNSIRVERQVDGGRRDEQVQTGGTLAGRWADVVDEEDLENEGDAGLEKGELIQSTMSTSGGGVPKLGFVEVMGEDAVRPKRDGGLCR</sequence>
<accession>A0A9Q0GV74</accession>
<keyword evidence="2" id="KW-1185">Reference proteome</keyword>
<organism evidence="1 2">
    <name type="scientific">Protea cynaroides</name>
    <dbReference type="NCBI Taxonomy" id="273540"/>
    <lineage>
        <taxon>Eukaryota</taxon>
        <taxon>Viridiplantae</taxon>
        <taxon>Streptophyta</taxon>
        <taxon>Embryophyta</taxon>
        <taxon>Tracheophyta</taxon>
        <taxon>Spermatophyta</taxon>
        <taxon>Magnoliopsida</taxon>
        <taxon>Proteales</taxon>
        <taxon>Proteaceae</taxon>
        <taxon>Protea</taxon>
    </lineage>
</organism>
<dbReference type="EMBL" id="JAMYWD010000012">
    <property type="protein sequence ID" value="KAJ4953110.1"/>
    <property type="molecule type" value="Genomic_DNA"/>
</dbReference>
<gene>
    <name evidence="1" type="ORF">NE237_029942</name>
</gene>
<reference evidence="1" key="1">
    <citation type="journal article" date="2023" name="Plant J.">
        <title>The genome of the king protea, Protea cynaroides.</title>
        <authorList>
            <person name="Chang J."/>
            <person name="Duong T.A."/>
            <person name="Schoeman C."/>
            <person name="Ma X."/>
            <person name="Roodt D."/>
            <person name="Barker N."/>
            <person name="Li Z."/>
            <person name="Van de Peer Y."/>
            <person name="Mizrachi E."/>
        </authorList>
    </citation>
    <scope>NUCLEOTIDE SEQUENCE</scope>
    <source>
        <tissue evidence="1">Young leaves</tissue>
    </source>
</reference>
<comment type="caution">
    <text evidence="1">The sequence shown here is derived from an EMBL/GenBank/DDBJ whole genome shotgun (WGS) entry which is preliminary data.</text>
</comment>
<evidence type="ECO:0000313" key="2">
    <source>
        <dbReference type="Proteomes" id="UP001141806"/>
    </source>
</evidence>
<proteinExistence type="predicted"/>
<dbReference type="Proteomes" id="UP001141806">
    <property type="component" value="Unassembled WGS sequence"/>
</dbReference>
<protein>
    <submittedName>
        <fullName evidence="1">Uncharacterized protein</fullName>
    </submittedName>
</protein>
<dbReference type="AlphaFoldDB" id="A0A9Q0GV74"/>
<name>A0A9Q0GV74_9MAGN</name>